<dbReference type="Proteomes" id="UP000663637">
    <property type="component" value="Chromosome"/>
</dbReference>
<dbReference type="Pfam" id="PF18310">
    <property type="entry name" value="DUF5605"/>
    <property type="match status" value="1"/>
</dbReference>
<evidence type="ECO:0000313" key="5">
    <source>
        <dbReference type="Proteomes" id="UP000663637"/>
    </source>
</evidence>
<dbReference type="InterPro" id="IPR041239">
    <property type="entry name" value="DUF5605"/>
</dbReference>
<dbReference type="InterPro" id="IPR025277">
    <property type="entry name" value="Apiosidase-like_cat_dom"/>
</dbReference>
<dbReference type="Gene3D" id="2.60.40.10">
    <property type="entry name" value="Immunoglobulins"/>
    <property type="match status" value="1"/>
</dbReference>
<dbReference type="PANTHER" id="PTHR37836">
    <property type="entry name" value="LMO1036 PROTEIN"/>
    <property type="match status" value="1"/>
</dbReference>
<sequence>MNISRRAVFTNAVALGAAGFVQPAFAKGRGRAEVEQWGLYEIALNGPAGGNPFRDTQLSTVFEGAGRIIEVPGFYDGEGVYRVRFSPPETGVWRWKSRSNAPSLSGLTGECIVTAPTPGNHGPVVISDDGFHFVHADGTPFRQIGTTSYSWALQSAEKCRQTLATLAGAPFNKMRMLVFPNVASVATDPFVRTGAGPKDWDATRFDPAYFRRFEDKIRQLGDLGIQADVILYQPYDPVRGYSDMSRSDDEAYVRYVAARFGAFRNVWWSMANEFDLIESKSDEDWDHLFHTLVDADPHDRLRSIHNIRRYYDHRKPWITHASIQNGAAVDDSIRAELHRAFALKPVIFDEVVYEGDIDKRWGNLSAEKMVERFWHGLIGGTYVGHSETYAASGNPDHSWLGQGGTLQGESAPRLAFLKRIMEEGPAPGIDPVQPWWGYHVAGREGEYYLVYFGDTRLAEWTVAVPAREDSAAGTYKADIIDTWNMTVTEVDGVIELSRGNEYELHASAIGAIALPQRPYQAIRLRRIGGNGNP</sequence>
<keyword evidence="5" id="KW-1185">Reference proteome</keyword>
<evidence type="ECO:0000259" key="3">
    <source>
        <dbReference type="Pfam" id="PF18310"/>
    </source>
</evidence>
<dbReference type="Gene3D" id="2.60.40.3950">
    <property type="match status" value="1"/>
</dbReference>
<protein>
    <submittedName>
        <fullName evidence="4">DUF5060 domain-containing protein</fullName>
    </submittedName>
</protein>
<dbReference type="EMBL" id="CP061510">
    <property type="protein sequence ID" value="QSB45218.1"/>
    <property type="molecule type" value="Genomic_DNA"/>
</dbReference>
<dbReference type="InterPro" id="IPR013783">
    <property type="entry name" value="Ig-like_fold"/>
</dbReference>
<evidence type="ECO:0000259" key="1">
    <source>
        <dbReference type="Pfam" id="PF13204"/>
    </source>
</evidence>
<organism evidence="4 5">
    <name type="scientific">Tsuneonella flava</name>
    <dbReference type="NCBI Taxonomy" id="2055955"/>
    <lineage>
        <taxon>Bacteria</taxon>
        <taxon>Pseudomonadati</taxon>
        <taxon>Pseudomonadota</taxon>
        <taxon>Alphaproteobacteria</taxon>
        <taxon>Sphingomonadales</taxon>
        <taxon>Erythrobacteraceae</taxon>
        <taxon>Tsuneonella</taxon>
    </lineage>
</organism>
<reference evidence="4 5" key="1">
    <citation type="submission" date="2020-09" db="EMBL/GenBank/DDBJ databases">
        <title>Complete genome sequence of altererythrobacter flavus SS-21NJ, isolated from Dongying oil sludge in Shandong province.</title>
        <authorList>
            <person name="Sun S."/>
            <person name="Zhang Z."/>
        </authorList>
    </citation>
    <scope>NUCLEOTIDE SEQUENCE [LARGE SCALE GENOMIC DNA]</scope>
    <source>
        <strain evidence="4 5">SS-21NJ</strain>
    </source>
</reference>
<dbReference type="InterPro" id="IPR032260">
    <property type="entry name" value="DUF5060"/>
</dbReference>
<dbReference type="InterPro" id="IPR006311">
    <property type="entry name" value="TAT_signal"/>
</dbReference>
<gene>
    <name evidence="4" type="ORF">IDJ81_03490</name>
</gene>
<dbReference type="SUPFAM" id="SSF51445">
    <property type="entry name" value="(Trans)glycosidases"/>
    <property type="match status" value="1"/>
</dbReference>
<dbReference type="PANTHER" id="PTHR37836:SF2">
    <property type="entry name" value="DUF4038 DOMAIN-CONTAINING PROTEIN"/>
    <property type="match status" value="1"/>
</dbReference>
<dbReference type="Pfam" id="PF16586">
    <property type="entry name" value="DUF5060"/>
    <property type="match status" value="1"/>
</dbReference>
<dbReference type="PROSITE" id="PS51318">
    <property type="entry name" value="TAT"/>
    <property type="match status" value="1"/>
</dbReference>
<proteinExistence type="predicted"/>
<name>A0ABX7KAD5_9SPHN</name>
<feature type="domain" description="DUF5060" evidence="2">
    <location>
        <begin position="33"/>
        <end position="100"/>
    </location>
</feature>
<evidence type="ECO:0000259" key="2">
    <source>
        <dbReference type="Pfam" id="PF16586"/>
    </source>
</evidence>
<dbReference type="InterPro" id="IPR017853">
    <property type="entry name" value="GH"/>
</dbReference>
<accession>A0ABX7KAD5</accession>
<dbReference type="RefSeq" id="WP_205443920.1">
    <property type="nucleotide sequence ID" value="NZ_CP061510.1"/>
</dbReference>
<feature type="domain" description="Apiosidase-like catalytic" evidence="1">
    <location>
        <begin position="128"/>
        <end position="385"/>
    </location>
</feature>
<dbReference type="Pfam" id="PF13204">
    <property type="entry name" value="Apiosidase"/>
    <property type="match status" value="1"/>
</dbReference>
<dbReference type="Gene3D" id="3.20.20.80">
    <property type="entry name" value="Glycosidases"/>
    <property type="match status" value="1"/>
</dbReference>
<evidence type="ECO:0000313" key="4">
    <source>
        <dbReference type="EMBL" id="QSB45218.1"/>
    </source>
</evidence>
<feature type="domain" description="DUF5605" evidence="3">
    <location>
        <begin position="436"/>
        <end position="525"/>
    </location>
</feature>